<dbReference type="EC" id="1.14.13.149" evidence="1"/>
<dbReference type="RefSeq" id="WP_307338178.1">
    <property type="nucleotide sequence ID" value="NZ_JAUSUQ010000005.1"/>
</dbReference>
<dbReference type="PANTHER" id="PTHR30458:SF0">
    <property type="entry name" value="1,2-PHENYLACETYL-COA EPOXIDASE, SUBUNIT C"/>
    <property type="match status" value="1"/>
</dbReference>
<organism evidence="1 2">
    <name type="scientific">Caldalkalibacillus uzonensis</name>
    <dbReference type="NCBI Taxonomy" id="353224"/>
    <lineage>
        <taxon>Bacteria</taxon>
        <taxon>Bacillati</taxon>
        <taxon>Bacillota</taxon>
        <taxon>Bacilli</taxon>
        <taxon>Bacillales</taxon>
        <taxon>Bacillaceae</taxon>
        <taxon>Caldalkalibacillus</taxon>
    </lineage>
</organism>
<keyword evidence="2" id="KW-1185">Reference proteome</keyword>
<dbReference type="InterPro" id="IPR007814">
    <property type="entry name" value="PaaA_PaaC"/>
</dbReference>
<evidence type="ECO:0000313" key="1">
    <source>
        <dbReference type="EMBL" id="MDQ0338966.1"/>
    </source>
</evidence>
<dbReference type="SUPFAM" id="SSF47240">
    <property type="entry name" value="Ferritin-like"/>
    <property type="match status" value="1"/>
</dbReference>
<dbReference type="InterPro" id="IPR011882">
    <property type="entry name" value="PaaC"/>
</dbReference>
<proteinExistence type="predicted"/>
<evidence type="ECO:0000313" key="2">
    <source>
        <dbReference type="Proteomes" id="UP001232445"/>
    </source>
</evidence>
<comment type="caution">
    <text evidence="1">The sequence shown here is derived from an EMBL/GenBank/DDBJ whole genome shotgun (WGS) entry which is preliminary data.</text>
</comment>
<dbReference type="Proteomes" id="UP001232445">
    <property type="component" value="Unassembled WGS sequence"/>
</dbReference>
<dbReference type="InterPro" id="IPR052703">
    <property type="entry name" value="Aromatic_CoA_ox/epox"/>
</dbReference>
<dbReference type="GO" id="GO:0097266">
    <property type="term" value="F:phenylacetyl-CoA 1,2-epoxidase activity"/>
    <property type="evidence" value="ECO:0007669"/>
    <property type="project" value="UniProtKB-EC"/>
</dbReference>
<protein>
    <submittedName>
        <fullName evidence="1">Ring-1,2-phenylacetyl-CoA epoxidase subunit PaaC</fullName>
        <ecNumber evidence="1">1.14.13.149</ecNumber>
    </submittedName>
</protein>
<gene>
    <name evidence="1" type="ORF">J2S00_001752</name>
</gene>
<dbReference type="InterPro" id="IPR009078">
    <property type="entry name" value="Ferritin-like_SF"/>
</dbReference>
<accession>A0ABU0CRC1</accession>
<dbReference type="InterPro" id="IPR012347">
    <property type="entry name" value="Ferritin-like"/>
</dbReference>
<reference evidence="1 2" key="1">
    <citation type="submission" date="2023-07" db="EMBL/GenBank/DDBJ databases">
        <title>Genomic Encyclopedia of Type Strains, Phase IV (KMG-IV): sequencing the most valuable type-strain genomes for metagenomic binning, comparative biology and taxonomic classification.</title>
        <authorList>
            <person name="Goeker M."/>
        </authorList>
    </citation>
    <scope>NUCLEOTIDE SEQUENCE [LARGE SCALE GENOMIC DNA]</scope>
    <source>
        <strain evidence="1 2">DSM 17740</strain>
    </source>
</reference>
<sequence length="275" mass="31650">MVNKISTAEEVKQHPAFREALVSLLYQLADDNFILSFRGSEWLGLAPQLESDVAFSSIWQDHMGHAALFYRMLEELGEGRADDLAHLRTPHEMRNAILTERSNGPGDYIVNPQYDWAYAVVRQFIFDLFESVRMTSLQQSSYLPLAQAAAKVAREKPYHVLHGESWLGQMIKTEEGQVRLKKALTNVWHDLGDLFSLGEMGEKMVEYGLTESEDFLRQRFVDRLRKVFDTYNINWPGELPKQMELNGRLGEHTDELAQALDILSEVYRQDPAANW</sequence>
<keyword evidence="1" id="KW-0560">Oxidoreductase</keyword>
<dbReference type="Gene3D" id="1.20.1260.10">
    <property type="match status" value="1"/>
</dbReference>
<dbReference type="Pfam" id="PF05138">
    <property type="entry name" value="PaaA_PaaC"/>
    <property type="match status" value="1"/>
</dbReference>
<name>A0ABU0CRC1_9BACI</name>
<dbReference type="NCBIfam" id="TIGR02158">
    <property type="entry name" value="PA_CoA_Oxy3"/>
    <property type="match status" value="1"/>
</dbReference>
<dbReference type="PANTHER" id="PTHR30458">
    <property type="entry name" value="PHENYLACETIC ACID DEGRADATION PROTEIN PAA"/>
    <property type="match status" value="1"/>
</dbReference>
<dbReference type="EMBL" id="JAUSUQ010000005">
    <property type="protein sequence ID" value="MDQ0338966.1"/>
    <property type="molecule type" value="Genomic_DNA"/>
</dbReference>
<dbReference type="PIRSF" id="PIRSF037834">
    <property type="entry name" value="PA_CoA_Oase3"/>
    <property type="match status" value="1"/>
</dbReference>